<evidence type="ECO:0000259" key="1">
    <source>
        <dbReference type="Pfam" id="PF03456"/>
    </source>
</evidence>
<sequence>MRPRAATSADAMARLADYFVEVVAEPAESVAFFNPTVYERKPTFFSFILTGGDGAHAYGFALHFFEEYTTSASDWRPRVLCLISHHPFFSLFKEIVR</sequence>
<dbReference type="Pfam" id="PF03456">
    <property type="entry name" value="uDENN"/>
    <property type="match status" value="1"/>
</dbReference>
<dbReference type="EMBL" id="JAENGZ010002282">
    <property type="protein sequence ID" value="KAG6944274.1"/>
    <property type="molecule type" value="Genomic_DNA"/>
</dbReference>
<dbReference type="AlphaFoldDB" id="A0A8T1TQT1"/>
<dbReference type="Proteomes" id="UP000688947">
    <property type="component" value="Unassembled WGS sequence"/>
</dbReference>
<gene>
    <name evidence="2" type="ORF">JG687_00018030</name>
</gene>
<comment type="caution">
    <text evidence="2">The sequence shown here is derived from an EMBL/GenBank/DDBJ whole genome shotgun (WGS) entry which is preliminary data.</text>
</comment>
<name>A0A8T1TQT1_9STRA</name>
<evidence type="ECO:0000313" key="2">
    <source>
        <dbReference type="EMBL" id="KAG6944274.1"/>
    </source>
</evidence>
<organism evidence="2 3">
    <name type="scientific">Phytophthora cactorum</name>
    <dbReference type="NCBI Taxonomy" id="29920"/>
    <lineage>
        <taxon>Eukaryota</taxon>
        <taxon>Sar</taxon>
        <taxon>Stramenopiles</taxon>
        <taxon>Oomycota</taxon>
        <taxon>Peronosporomycetes</taxon>
        <taxon>Peronosporales</taxon>
        <taxon>Peronosporaceae</taxon>
        <taxon>Phytophthora</taxon>
    </lineage>
</organism>
<dbReference type="OrthoDB" id="74314at2759"/>
<evidence type="ECO:0000313" key="3">
    <source>
        <dbReference type="Proteomes" id="UP000688947"/>
    </source>
</evidence>
<protein>
    <recommendedName>
        <fullName evidence="1">uDENN domain-containing protein</fullName>
    </recommendedName>
</protein>
<reference evidence="2" key="1">
    <citation type="submission" date="2021-01" db="EMBL/GenBank/DDBJ databases">
        <title>Phytophthora aleatoria, a newly-described species from Pinus radiata is distinct from Phytophthora cactorum isolates based on comparative genomics.</title>
        <authorList>
            <person name="Mcdougal R."/>
            <person name="Panda P."/>
            <person name="Williams N."/>
            <person name="Studholme D.J."/>
        </authorList>
    </citation>
    <scope>NUCLEOTIDE SEQUENCE</scope>
    <source>
        <strain evidence="2">NZFS 3830</strain>
    </source>
</reference>
<feature type="domain" description="uDENN" evidence="1">
    <location>
        <begin position="38"/>
        <end position="64"/>
    </location>
</feature>
<accession>A0A8T1TQT1</accession>
<proteinExistence type="predicted"/>
<dbReference type="InterPro" id="IPR005113">
    <property type="entry name" value="uDENN_dom"/>
</dbReference>
<dbReference type="VEuPathDB" id="FungiDB:PC110_g19893"/>